<evidence type="ECO:0000256" key="1">
    <source>
        <dbReference type="ARBA" id="ARBA00001933"/>
    </source>
</evidence>
<dbReference type="SUPFAM" id="SSF53686">
    <property type="entry name" value="Tryptophan synthase beta subunit-like PLP-dependent enzymes"/>
    <property type="match status" value="1"/>
</dbReference>
<accession>A0ABQ6H450</accession>
<dbReference type="PANTHER" id="PTHR43780">
    <property type="entry name" value="1-AMINOCYCLOPROPANE-1-CARBOXYLATE DEAMINASE-RELATED"/>
    <property type="match status" value="1"/>
</dbReference>
<evidence type="ECO:0000256" key="3">
    <source>
        <dbReference type="ARBA" id="ARBA00022898"/>
    </source>
</evidence>
<dbReference type="Gene3D" id="3.40.50.1100">
    <property type="match status" value="2"/>
</dbReference>
<evidence type="ECO:0000256" key="2">
    <source>
        <dbReference type="ARBA" id="ARBA00008639"/>
    </source>
</evidence>
<keyword evidence="3" id="KW-0663">Pyridoxal phosphate</keyword>
<dbReference type="Pfam" id="PF00291">
    <property type="entry name" value="PALP"/>
    <property type="match status" value="1"/>
</dbReference>
<dbReference type="Proteomes" id="UP001157133">
    <property type="component" value="Unassembled WGS sequence"/>
</dbReference>
<dbReference type="InterPro" id="IPR036052">
    <property type="entry name" value="TrpB-like_PALP_sf"/>
</dbReference>
<dbReference type="InterPro" id="IPR027278">
    <property type="entry name" value="ACCD_DCysDesulf"/>
</dbReference>
<reference evidence="5 6" key="1">
    <citation type="submission" date="2023-03" db="EMBL/GenBank/DDBJ databases">
        <title>Draft genome sequence of Thalassotalea eurytherma JCM 18482T.</title>
        <authorList>
            <person name="Sawabe T."/>
        </authorList>
    </citation>
    <scope>NUCLEOTIDE SEQUENCE [LARGE SCALE GENOMIC DNA]</scope>
    <source>
        <strain evidence="5 6">JCM 18482</strain>
    </source>
</reference>
<protein>
    <submittedName>
        <fullName evidence="5">1-aminocyclopropane-1-carboxylate deaminase</fullName>
    </submittedName>
</protein>
<evidence type="ECO:0000313" key="6">
    <source>
        <dbReference type="Proteomes" id="UP001157133"/>
    </source>
</evidence>
<comment type="cofactor">
    <cofactor evidence="1">
        <name>pyridoxal 5'-phosphate</name>
        <dbReference type="ChEBI" id="CHEBI:597326"/>
    </cofactor>
</comment>
<feature type="domain" description="Tryptophan synthase beta chain-like PALP" evidence="4">
    <location>
        <begin position="16"/>
        <end position="286"/>
    </location>
</feature>
<evidence type="ECO:0000259" key="4">
    <source>
        <dbReference type="Pfam" id="PF00291"/>
    </source>
</evidence>
<dbReference type="InterPro" id="IPR001926">
    <property type="entry name" value="TrpB-like_PALP"/>
</dbReference>
<comment type="caution">
    <text evidence="5">The sequence shown here is derived from an EMBL/GenBank/DDBJ whole genome shotgun (WGS) entry which is preliminary data.</text>
</comment>
<gene>
    <name evidence="5" type="ORF">theurythT_24000</name>
</gene>
<evidence type="ECO:0000313" key="5">
    <source>
        <dbReference type="EMBL" id="GLX82948.1"/>
    </source>
</evidence>
<proteinExistence type="inferred from homology"/>
<sequence length="311" mass="34490">MPNSSPITAIQHPIFAHAKIKVYVKRDDLIHPIISGNKWRKLKYNIALAKASGKTGIVSFGGAYSNHIHALSYACKLNQLNAVGIIRGEPHYLSNATLSQASSWGMDCQFVDRLTYKHRNQADYLAQLQKKYANYLIVPEGGTNQLALKGVAEVITELDQQLDYDTIITPVGSAGTISGLISADDNRHPILGINVLKGAHYLKEEIEHLLSNQTQNLNNWQLFNDFHLGGYAKFSNDDANTLAKINQQMGITFEPVYSGKMMLGFLTLVEQGYFEAGQTVVLLHTGGLQGINGLLERKKLASDQWPWQLVQ</sequence>
<comment type="similarity">
    <text evidence="2">Belongs to the ACC deaminase/D-cysteine desulfhydrase family.</text>
</comment>
<organism evidence="5 6">
    <name type="scientific">Thalassotalea eurytherma</name>
    <dbReference type="NCBI Taxonomy" id="1144278"/>
    <lineage>
        <taxon>Bacteria</taxon>
        <taxon>Pseudomonadati</taxon>
        <taxon>Pseudomonadota</taxon>
        <taxon>Gammaproteobacteria</taxon>
        <taxon>Alteromonadales</taxon>
        <taxon>Colwelliaceae</taxon>
        <taxon>Thalassotalea</taxon>
    </lineage>
</organism>
<dbReference type="EMBL" id="BSSU01000011">
    <property type="protein sequence ID" value="GLX82948.1"/>
    <property type="molecule type" value="Genomic_DNA"/>
</dbReference>
<keyword evidence="6" id="KW-1185">Reference proteome</keyword>
<dbReference type="RefSeq" id="WP_284208337.1">
    <property type="nucleotide sequence ID" value="NZ_BSSU01000011.1"/>
</dbReference>
<name>A0ABQ6H450_9GAMM</name>
<dbReference type="PIRSF" id="PIRSF006278">
    <property type="entry name" value="ACCD_DCysDesulf"/>
    <property type="match status" value="1"/>
</dbReference>
<dbReference type="PANTHER" id="PTHR43780:SF2">
    <property type="entry name" value="1-AMINOCYCLOPROPANE-1-CARBOXYLATE DEAMINASE-RELATED"/>
    <property type="match status" value="1"/>
</dbReference>